<evidence type="ECO:0000256" key="3">
    <source>
        <dbReference type="ARBA" id="ARBA00022942"/>
    </source>
</evidence>
<dbReference type="GO" id="GO:0005737">
    <property type="term" value="C:cytoplasm"/>
    <property type="evidence" value="ECO:0007669"/>
    <property type="project" value="TreeGrafter"/>
</dbReference>
<name>A0A7J7ICI5_9RHOD</name>
<dbReference type="GO" id="GO:0019774">
    <property type="term" value="C:proteasome core complex, beta-subunit complex"/>
    <property type="evidence" value="ECO:0007669"/>
    <property type="project" value="InterPro"/>
</dbReference>
<proteinExistence type="predicted"/>
<comment type="subcellular location">
    <subcellularLocation>
        <location evidence="1">Nucleus</location>
    </subcellularLocation>
</comment>
<sequence>MSQVNPLHYNGGAIVATVGHECVAIGADRRFGQAQLTLACDANRLVRVHDRLVLGLTGLATDCMTLAERVRMRTNLYRLSEKREPRPATVSALVSSLLYERRFAPYFVEPVLVGLSADNQPYCCSMDLLGTPMVSEEFVAAGTCAESLYGTCETFWRPGLDPEALFEVTAQCLLAALDRDCLSGWGAVVYVLHGQGLTVRELKARMD</sequence>
<dbReference type="Pfam" id="PF00227">
    <property type="entry name" value="Proteasome"/>
    <property type="match status" value="1"/>
</dbReference>
<dbReference type="Gene3D" id="3.60.20.10">
    <property type="entry name" value="Glutamine Phosphoribosylpyrophosphate, subunit 1, domain 1"/>
    <property type="match status" value="1"/>
</dbReference>
<evidence type="ECO:0000256" key="2">
    <source>
        <dbReference type="ARBA" id="ARBA00022490"/>
    </source>
</evidence>
<dbReference type="InterPro" id="IPR001353">
    <property type="entry name" value="Proteasome_sua/b"/>
</dbReference>
<evidence type="ECO:0000256" key="4">
    <source>
        <dbReference type="ARBA" id="ARBA00023242"/>
    </source>
</evidence>
<keyword evidence="6" id="KW-1185">Reference proteome</keyword>
<evidence type="ECO:0000256" key="1">
    <source>
        <dbReference type="ARBA" id="ARBA00004123"/>
    </source>
</evidence>
<comment type="caution">
    <text evidence="5">The sequence shown here is derived from an EMBL/GenBank/DDBJ whole genome shotgun (WGS) entry which is preliminary data.</text>
</comment>
<accession>A0A7J7ICI5</accession>
<dbReference type="PROSITE" id="PS51476">
    <property type="entry name" value="PROTEASOME_BETA_2"/>
    <property type="match status" value="1"/>
</dbReference>
<organism evidence="5 6">
    <name type="scientific">Cyanidiococcus yangmingshanensis</name>
    <dbReference type="NCBI Taxonomy" id="2690220"/>
    <lineage>
        <taxon>Eukaryota</taxon>
        <taxon>Rhodophyta</taxon>
        <taxon>Bangiophyceae</taxon>
        <taxon>Cyanidiales</taxon>
        <taxon>Cyanidiaceae</taxon>
        <taxon>Cyanidiococcus</taxon>
    </lineage>
</organism>
<dbReference type="InterPro" id="IPR033811">
    <property type="entry name" value="Proteasome_beta_3"/>
</dbReference>
<dbReference type="SUPFAM" id="SSF56235">
    <property type="entry name" value="N-terminal nucleophile aminohydrolases (Ntn hydrolases)"/>
    <property type="match status" value="1"/>
</dbReference>
<evidence type="ECO:0000313" key="5">
    <source>
        <dbReference type="EMBL" id="KAF6000805.1"/>
    </source>
</evidence>
<dbReference type="PANTHER" id="PTHR32194">
    <property type="entry name" value="METALLOPROTEASE TLDD"/>
    <property type="match status" value="1"/>
</dbReference>
<dbReference type="InterPro" id="IPR029055">
    <property type="entry name" value="Ntn_hydrolases_N"/>
</dbReference>
<keyword evidence="2" id="KW-0963">Cytoplasm</keyword>
<dbReference type="PANTHER" id="PTHR32194:SF10">
    <property type="entry name" value="PROTEASOME SUBUNIT BETA TYPE-3"/>
    <property type="match status" value="1"/>
</dbReference>
<reference evidence="5 6" key="1">
    <citation type="journal article" date="2020" name="J. Phycol.">
        <title>Comparative genome analysis reveals Cyanidiococcus gen. nov., a new extremophilic red algal genus sister to Cyanidioschyzon (Cyanidioschyzonaceae, Rhodophyta).</title>
        <authorList>
            <person name="Liu S.-L."/>
            <person name="Chiang Y.-R."/>
            <person name="Yoon H.S."/>
            <person name="Fu H.-Y."/>
        </authorList>
    </citation>
    <scope>NUCLEOTIDE SEQUENCE [LARGE SCALE GENOMIC DNA]</scope>
    <source>
        <strain evidence="5 6">THAL066</strain>
    </source>
</reference>
<gene>
    <name evidence="5" type="primary">PSMB3</name>
    <name evidence="5" type="ORF">F1559_000535</name>
</gene>
<protein>
    <submittedName>
        <fullName evidence="5">Proteasome subunit beta type-3</fullName>
    </submittedName>
</protein>
<dbReference type="GO" id="GO:0005634">
    <property type="term" value="C:nucleus"/>
    <property type="evidence" value="ECO:0007669"/>
    <property type="project" value="UniProtKB-SubCell"/>
</dbReference>
<dbReference type="EMBL" id="VWRR01000017">
    <property type="protein sequence ID" value="KAF6000805.1"/>
    <property type="molecule type" value="Genomic_DNA"/>
</dbReference>
<dbReference type="Proteomes" id="UP000530660">
    <property type="component" value="Unassembled WGS sequence"/>
</dbReference>
<dbReference type="InterPro" id="IPR023333">
    <property type="entry name" value="Proteasome_suB-type"/>
</dbReference>
<evidence type="ECO:0000313" key="6">
    <source>
        <dbReference type="Proteomes" id="UP000530660"/>
    </source>
</evidence>
<dbReference type="CDD" id="cd03759">
    <property type="entry name" value="proteasome_beta_type_3"/>
    <property type="match status" value="1"/>
</dbReference>
<dbReference type="AlphaFoldDB" id="A0A7J7ICI5"/>
<keyword evidence="4" id="KW-0539">Nucleus</keyword>
<dbReference type="OrthoDB" id="204949at2759"/>
<dbReference type="GO" id="GO:0043161">
    <property type="term" value="P:proteasome-mediated ubiquitin-dependent protein catabolic process"/>
    <property type="evidence" value="ECO:0007669"/>
    <property type="project" value="InterPro"/>
</dbReference>
<keyword evidence="3 5" id="KW-0647">Proteasome</keyword>